<comment type="caution">
    <text evidence="1">The sequence shown here is derived from an EMBL/GenBank/DDBJ whole genome shotgun (WGS) entry which is preliminary data.</text>
</comment>
<name>A0AAW2ZBC2_9EUKA</name>
<proteinExistence type="predicted"/>
<reference evidence="1 2" key="1">
    <citation type="submission" date="2024-03" db="EMBL/GenBank/DDBJ databases">
        <title>The Acrasis kona genome and developmental transcriptomes reveal deep origins of eukaryotic multicellular pathways.</title>
        <authorList>
            <person name="Sheikh S."/>
            <person name="Fu C.-J."/>
            <person name="Brown M.W."/>
            <person name="Baldauf S.L."/>
        </authorList>
    </citation>
    <scope>NUCLEOTIDE SEQUENCE [LARGE SCALE GENOMIC DNA]</scope>
    <source>
        <strain evidence="1 2">ATCC MYA-3509</strain>
    </source>
</reference>
<keyword evidence="2" id="KW-1185">Reference proteome</keyword>
<keyword evidence="1" id="KW-0472">Membrane</keyword>
<keyword evidence="1" id="KW-0812">Transmembrane</keyword>
<dbReference type="EMBL" id="JAOPGA020001192">
    <property type="protein sequence ID" value="KAL0485962.1"/>
    <property type="molecule type" value="Genomic_DNA"/>
</dbReference>
<dbReference type="AlphaFoldDB" id="A0AAW2ZBC2"/>
<accession>A0AAW2ZBC2</accession>
<gene>
    <name evidence="1" type="ORF">AKO1_001688</name>
</gene>
<evidence type="ECO:0000313" key="1">
    <source>
        <dbReference type="EMBL" id="KAL0485962.1"/>
    </source>
</evidence>
<sequence length="330" mass="37707">MLKALPRARCFLRPTRFSIMSTRYSTSVEPHKKQIIHSEPRSLVYHPKNDKPLSFVTLDNMWDSIKLTTAIVLILLLSLGRILALYLNQEDDETFLTSVEDNLLNFEQIGVRCKSILDKVIASTSKEANDIKSLLFVKDPSISCQVNKSVVKTRRKRILFASVCKVQDRVAKIANCETYPHYYRGVVEYYYAVTTPKGDCVLKGVFVTGERSADNTLPVELARVELCPVDFVTESDQREPSFEDTWSRFVESYSKDPKDYFDVTEDAKTEIRKLFIDAKGEARTITPIPNFKEAITLYTPSEPLFDVVELNTLLFKTTKEDQSFLASIVK</sequence>
<organism evidence="1 2">
    <name type="scientific">Acrasis kona</name>
    <dbReference type="NCBI Taxonomy" id="1008807"/>
    <lineage>
        <taxon>Eukaryota</taxon>
        <taxon>Discoba</taxon>
        <taxon>Heterolobosea</taxon>
        <taxon>Tetramitia</taxon>
        <taxon>Eutetramitia</taxon>
        <taxon>Acrasidae</taxon>
        <taxon>Acrasis</taxon>
    </lineage>
</organism>
<dbReference type="Proteomes" id="UP001431209">
    <property type="component" value="Unassembled WGS sequence"/>
</dbReference>
<evidence type="ECO:0000313" key="2">
    <source>
        <dbReference type="Proteomes" id="UP001431209"/>
    </source>
</evidence>
<protein>
    <submittedName>
        <fullName evidence="1">1 TM domain-containing transmembrane protein</fullName>
    </submittedName>
</protein>